<feature type="compositionally biased region" description="Polar residues" evidence="1">
    <location>
        <begin position="32"/>
        <end position="45"/>
    </location>
</feature>
<name>A0AB39VJ81_9FUSO</name>
<gene>
    <name evidence="2" type="ORF">AB8B22_02675</name>
</gene>
<reference evidence="2" key="1">
    <citation type="submission" date="2024-07" db="EMBL/GenBank/DDBJ databases">
        <authorList>
            <person name="Li X.-J."/>
            <person name="Wang X."/>
        </authorList>
    </citation>
    <scope>NUCLEOTIDE SEQUENCE</scope>
    <source>
        <strain evidence="2">HSP-334</strain>
    </source>
</reference>
<accession>A0AB39VJ81</accession>
<evidence type="ECO:0000313" key="2">
    <source>
        <dbReference type="EMBL" id="XDU67337.1"/>
    </source>
</evidence>
<dbReference type="KEGG" id="lrug:AB8B22_02675"/>
<sequence length="107" mass="11687">MTKPSKSVSRRLPYNTTSSTTEVTSHTRNVEKISQTAGNAAKNLNTGEQTAKSMIEQVYAVRIPAGTVIYEGPVAPQGGMYLGGMETNQIFLPDTRIPGIEFFKYSK</sequence>
<proteinExistence type="predicted"/>
<dbReference type="RefSeq" id="WP_369711553.1">
    <property type="nucleotide sequence ID" value="NZ_CP165644.1"/>
</dbReference>
<evidence type="ECO:0000256" key="1">
    <source>
        <dbReference type="SAM" id="MobiDB-lite"/>
    </source>
</evidence>
<protein>
    <submittedName>
        <fullName evidence="2">Uncharacterized protein</fullName>
    </submittedName>
</protein>
<feature type="region of interest" description="Disordered" evidence="1">
    <location>
        <begin position="1"/>
        <end position="45"/>
    </location>
</feature>
<dbReference type="EMBL" id="CP165644">
    <property type="protein sequence ID" value="XDU67337.1"/>
    <property type="molecule type" value="Genomic_DNA"/>
</dbReference>
<feature type="compositionally biased region" description="Low complexity" evidence="1">
    <location>
        <begin position="16"/>
        <end position="27"/>
    </location>
</feature>
<organism evidence="2">
    <name type="scientific">Leptotrichia rugosa</name>
    <dbReference type="NCBI Taxonomy" id="3239302"/>
    <lineage>
        <taxon>Bacteria</taxon>
        <taxon>Fusobacteriati</taxon>
        <taxon>Fusobacteriota</taxon>
        <taxon>Fusobacteriia</taxon>
        <taxon>Fusobacteriales</taxon>
        <taxon>Leptotrichiaceae</taxon>
        <taxon>Leptotrichia</taxon>
    </lineage>
</organism>
<dbReference type="AlphaFoldDB" id="A0AB39VJ81"/>